<gene>
    <name evidence="1" type="ORF">HS961_02700</name>
</gene>
<dbReference type="RefSeq" id="WP_182326260.1">
    <property type="nucleotide sequence ID" value="NZ_CP058554.1"/>
</dbReference>
<organism evidence="1 2">
    <name type="scientific">Comamonas piscis</name>
    <dbReference type="NCBI Taxonomy" id="1562974"/>
    <lineage>
        <taxon>Bacteria</taxon>
        <taxon>Pseudomonadati</taxon>
        <taxon>Pseudomonadota</taxon>
        <taxon>Betaproteobacteria</taxon>
        <taxon>Burkholderiales</taxon>
        <taxon>Comamonadaceae</taxon>
        <taxon>Comamonas</taxon>
    </lineage>
</organism>
<evidence type="ECO:0000313" key="1">
    <source>
        <dbReference type="EMBL" id="QMV71831.1"/>
    </source>
</evidence>
<dbReference type="KEGG" id="cpis:HS961_02700"/>
<reference evidence="1 2" key="1">
    <citation type="journal article" date="2020" name="G3 (Bethesda)">
        <title>CeMbio - The Caenorhabditis elegans Microbiome Resource.</title>
        <authorList>
            <person name="Dirksen P."/>
            <person name="Assie A."/>
            <person name="Zimmermann J."/>
            <person name="Zhang F."/>
            <person name="Tietje A.M."/>
            <person name="Marsh S.A."/>
            <person name="Felix M.A."/>
            <person name="Shapira M."/>
            <person name="Kaleta C."/>
            <person name="Schulenburg H."/>
            <person name="Samuel B."/>
        </authorList>
    </citation>
    <scope>NUCLEOTIDE SEQUENCE [LARGE SCALE GENOMIC DNA]</scope>
    <source>
        <strain evidence="1 2">BIGb0172</strain>
    </source>
</reference>
<proteinExistence type="predicted"/>
<name>A0A7G5ECV6_9BURK</name>
<evidence type="ECO:0000313" key="2">
    <source>
        <dbReference type="Proteomes" id="UP000515240"/>
    </source>
</evidence>
<protein>
    <submittedName>
        <fullName evidence="1">Uncharacterized protein</fullName>
    </submittedName>
</protein>
<keyword evidence="2" id="KW-1185">Reference proteome</keyword>
<sequence>MTKSSLVIFLSLLLLIQDSTIDLNETDYICIFPPYAEKSDIEKEIKKYATSFKIMRYFEPSISDVKVTHAVIHNNKLILIRTEKRKNWLKHEEGCRKNREATPTASLH</sequence>
<accession>A0A7G5ECV6</accession>
<dbReference type="EMBL" id="CP058554">
    <property type="protein sequence ID" value="QMV71831.1"/>
    <property type="molecule type" value="Genomic_DNA"/>
</dbReference>
<dbReference type="Proteomes" id="UP000515240">
    <property type="component" value="Chromosome"/>
</dbReference>
<dbReference type="AlphaFoldDB" id="A0A7G5ECV6"/>